<evidence type="ECO:0000313" key="3">
    <source>
        <dbReference type="EnsemblPlants" id="OMERI12G07370.1"/>
    </source>
</evidence>
<name>A0A0E0FBS5_9ORYZ</name>
<feature type="region of interest" description="Disordered" evidence="1">
    <location>
        <begin position="16"/>
        <end position="41"/>
    </location>
</feature>
<keyword evidence="2" id="KW-1133">Transmembrane helix</keyword>
<evidence type="ECO:0000313" key="4">
    <source>
        <dbReference type="Proteomes" id="UP000008021"/>
    </source>
</evidence>
<dbReference type="EnsemblPlants" id="OMERI12G07370.1">
    <property type="protein sequence ID" value="OMERI12G07370.1"/>
    <property type="gene ID" value="OMERI12G07370"/>
</dbReference>
<protein>
    <submittedName>
        <fullName evidence="3">Uncharacterized protein</fullName>
    </submittedName>
</protein>
<dbReference type="Gramene" id="OMERI12G07370.1">
    <property type="protein sequence ID" value="OMERI12G07370.1"/>
    <property type="gene ID" value="OMERI12G07370"/>
</dbReference>
<keyword evidence="2" id="KW-0812">Transmembrane</keyword>
<keyword evidence="4" id="KW-1185">Reference proteome</keyword>
<dbReference type="AlphaFoldDB" id="A0A0E0FBS5"/>
<keyword evidence="2" id="KW-0472">Membrane</keyword>
<reference evidence="3" key="2">
    <citation type="submission" date="2018-05" db="EMBL/GenBank/DDBJ databases">
        <title>OmerRS3 (Oryza meridionalis Reference Sequence Version 3).</title>
        <authorList>
            <person name="Zhang J."/>
            <person name="Kudrna D."/>
            <person name="Lee S."/>
            <person name="Talag J."/>
            <person name="Welchert J."/>
            <person name="Wing R.A."/>
        </authorList>
    </citation>
    <scope>NUCLEOTIDE SEQUENCE [LARGE SCALE GENOMIC DNA]</scope>
    <source>
        <strain evidence="3">cv. OR44</strain>
    </source>
</reference>
<accession>A0A0E0FBS5</accession>
<organism evidence="3">
    <name type="scientific">Oryza meridionalis</name>
    <dbReference type="NCBI Taxonomy" id="40149"/>
    <lineage>
        <taxon>Eukaryota</taxon>
        <taxon>Viridiplantae</taxon>
        <taxon>Streptophyta</taxon>
        <taxon>Embryophyta</taxon>
        <taxon>Tracheophyta</taxon>
        <taxon>Spermatophyta</taxon>
        <taxon>Magnoliopsida</taxon>
        <taxon>Liliopsida</taxon>
        <taxon>Poales</taxon>
        <taxon>Poaceae</taxon>
        <taxon>BOP clade</taxon>
        <taxon>Oryzoideae</taxon>
        <taxon>Oryzeae</taxon>
        <taxon>Oryzinae</taxon>
        <taxon>Oryza</taxon>
    </lineage>
</organism>
<evidence type="ECO:0000256" key="1">
    <source>
        <dbReference type="SAM" id="MobiDB-lite"/>
    </source>
</evidence>
<feature type="transmembrane region" description="Helical" evidence="2">
    <location>
        <begin position="214"/>
        <end position="237"/>
    </location>
</feature>
<feature type="compositionally biased region" description="Low complexity" evidence="1">
    <location>
        <begin position="19"/>
        <end position="29"/>
    </location>
</feature>
<dbReference type="Proteomes" id="UP000008021">
    <property type="component" value="Chromosome 12"/>
</dbReference>
<reference evidence="3" key="1">
    <citation type="submission" date="2015-04" db="UniProtKB">
        <authorList>
            <consortium name="EnsemblPlants"/>
        </authorList>
    </citation>
    <scope>IDENTIFICATION</scope>
</reference>
<proteinExistence type="predicted"/>
<dbReference type="Pfam" id="PF08284">
    <property type="entry name" value="RVP_2"/>
    <property type="match status" value="1"/>
</dbReference>
<evidence type="ECO:0000256" key="2">
    <source>
        <dbReference type="SAM" id="Phobius"/>
    </source>
</evidence>
<dbReference type="HOGENOM" id="CLU_1002503_0_0_1"/>
<sequence>MELVCKHNPNSIIKCQKPSSHSATSSTTSYPRGLGSSTSTPRGVVQRMTAYPLPCQQFTHNYPPPPLPGQFWSMPQSLAPRTPLQLPAPPMFAKRADLFSQEVSRSVQVSSPGGIISSSVVCLGCGISIDGEEFVANLIMVPLPLFDVILEDYYLGSSIRRGDDFRRKRVSAFSFRDGNVWRVPTLELSRSIEEIKASTRWTCMMDKLCCFVSFIYPIIFRSFLLSIVWVVLCYIFIFHFMFKFTTLFMFYSSGCFCLHYSSTMRSHGSAIWIFIHDP</sequence>
<feature type="transmembrane region" description="Helical" evidence="2">
    <location>
        <begin position="244"/>
        <end position="262"/>
    </location>
</feature>